<evidence type="ECO:0000313" key="2">
    <source>
        <dbReference type="Proteomes" id="UP000471298"/>
    </source>
</evidence>
<dbReference type="InParanoid" id="A0A6N7EY74"/>
<name>A0A6N7EY74_9GAMM</name>
<gene>
    <name evidence="1" type="ORF">GCU85_07115</name>
</gene>
<keyword evidence="2" id="KW-1185">Reference proteome</keyword>
<reference evidence="1 2" key="1">
    <citation type="submission" date="2019-10" db="EMBL/GenBank/DDBJ databases">
        <title>Cardiobacteriales fam. a chemoheterotrophic member of the order Cardiobacteriales, and proposal of Cardiobacteriales fam. nov.</title>
        <authorList>
            <person name="Wang C."/>
        </authorList>
    </citation>
    <scope>NUCLEOTIDE SEQUENCE [LARGE SCALE GENOMIC DNA]</scope>
    <source>
        <strain evidence="1 2">ML27</strain>
    </source>
</reference>
<dbReference type="Pfam" id="PF14412">
    <property type="entry name" value="AHH"/>
    <property type="match status" value="1"/>
</dbReference>
<comment type="caution">
    <text evidence="1">The sequence shown here is derived from an EMBL/GenBank/DDBJ whole genome shotgun (WGS) entry which is preliminary data.</text>
</comment>
<sequence>MVGMSNAALYGPSGDNNDWRPAIQLLVFDYTACSSVSWGCAGEVAMIFPVAKVFKVGKIVENIADASDAAADAAADATKVAAKSADEVGEVTKKAPVHHICTNKNCVSTARGGPWTPRFDEIFKKAGLDLDDAVNKVAIPGHKGPHPEAYHSYVHKELLSATRGLKANSDAYRNAVTGTLDRIKTEATTVGSQVNRWLTKQ</sequence>
<dbReference type="Proteomes" id="UP000471298">
    <property type="component" value="Unassembled WGS sequence"/>
</dbReference>
<protein>
    <submittedName>
        <fullName evidence="1">Uncharacterized protein</fullName>
    </submittedName>
</protein>
<organism evidence="1 2">
    <name type="scientific">Ostreibacterium oceani</name>
    <dbReference type="NCBI Taxonomy" id="2654998"/>
    <lineage>
        <taxon>Bacteria</taxon>
        <taxon>Pseudomonadati</taxon>
        <taxon>Pseudomonadota</taxon>
        <taxon>Gammaproteobacteria</taxon>
        <taxon>Cardiobacteriales</taxon>
        <taxon>Ostreibacteriaceae</taxon>
        <taxon>Ostreibacterium</taxon>
    </lineage>
</organism>
<dbReference type="EMBL" id="WHNW01000007">
    <property type="protein sequence ID" value="MPV86500.1"/>
    <property type="molecule type" value="Genomic_DNA"/>
</dbReference>
<evidence type="ECO:0000313" key="1">
    <source>
        <dbReference type="EMBL" id="MPV86500.1"/>
    </source>
</evidence>
<dbReference type="AlphaFoldDB" id="A0A6N7EY74"/>
<accession>A0A6N7EY74</accession>
<dbReference type="InterPro" id="IPR032871">
    <property type="entry name" value="AHH_dom_containing"/>
</dbReference>
<proteinExistence type="predicted"/>